<organism evidence="7 8">
    <name type="scientific">Aquibium oceanicum</name>
    <dbReference type="NCBI Taxonomy" id="1670800"/>
    <lineage>
        <taxon>Bacteria</taxon>
        <taxon>Pseudomonadati</taxon>
        <taxon>Pseudomonadota</taxon>
        <taxon>Alphaproteobacteria</taxon>
        <taxon>Hyphomicrobiales</taxon>
        <taxon>Phyllobacteriaceae</taxon>
        <taxon>Aquibium</taxon>
    </lineage>
</organism>
<dbReference type="InterPro" id="IPR050223">
    <property type="entry name" value="D-isomer_2-hydroxyacid_DH"/>
</dbReference>
<dbReference type="PANTHER" id="PTHR10996:SF178">
    <property type="entry name" value="2-HYDROXYACID DEHYDROGENASE YGL185C-RELATED"/>
    <property type="match status" value="1"/>
</dbReference>
<dbReference type="Gene3D" id="3.40.50.720">
    <property type="entry name" value="NAD(P)-binding Rossmann-like Domain"/>
    <property type="match status" value="2"/>
</dbReference>
<reference evidence="8" key="1">
    <citation type="submission" date="2016-11" db="EMBL/GenBank/DDBJ databases">
        <title>Mesorhizobium oceanicum sp. nov., isolated from deep seawater in South China Sea.</title>
        <authorList>
            <person name="Fu G.-Y."/>
        </authorList>
    </citation>
    <scope>NUCLEOTIDE SEQUENCE [LARGE SCALE GENOMIC DNA]</scope>
    <source>
        <strain evidence="8">B7</strain>
    </source>
</reference>
<proteinExistence type="inferred from homology"/>
<dbReference type="InterPro" id="IPR006139">
    <property type="entry name" value="D-isomer_2_OHA_DH_cat_dom"/>
</dbReference>
<dbReference type="PROSITE" id="PS00065">
    <property type="entry name" value="D_2_HYDROXYACID_DH_1"/>
    <property type="match status" value="1"/>
</dbReference>
<dbReference type="EMBL" id="CP018171">
    <property type="protein sequence ID" value="APH74765.1"/>
    <property type="molecule type" value="Genomic_DNA"/>
</dbReference>
<evidence type="ECO:0000256" key="3">
    <source>
        <dbReference type="ARBA" id="ARBA00023027"/>
    </source>
</evidence>
<dbReference type="Pfam" id="PF00389">
    <property type="entry name" value="2-Hacid_dh"/>
    <property type="match status" value="1"/>
</dbReference>
<evidence type="ECO:0000256" key="4">
    <source>
        <dbReference type="RuleBase" id="RU003719"/>
    </source>
</evidence>
<dbReference type="CDD" id="cd12156">
    <property type="entry name" value="HPPR"/>
    <property type="match status" value="1"/>
</dbReference>
<keyword evidence="3" id="KW-0520">NAD</keyword>
<keyword evidence="1" id="KW-0521">NADP</keyword>
<accession>A0A1L3SZP9</accession>
<dbReference type="STRING" id="1670800.BSQ44_22425"/>
<feature type="domain" description="D-isomer specific 2-hydroxyacid dehydrogenase catalytic" evidence="5">
    <location>
        <begin position="17"/>
        <end position="321"/>
    </location>
</feature>
<evidence type="ECO:0000259" key="5">
    <source>
        <dbReference type="Pfam" id="PF00389"/>
    </source>
</evidence>
<keyword evidence="2 4" id="KW-0560">Oxidoreductase</keyword>
<feature type="domain" description="D-isomer specific 2-hydroxyacid dehydrogenase NAD-binding" evidence="6">
    <location>
        <begin position="116"/>
        <end position="290"/>
    </location>
</feature>
<dbReference type="InterPro" id="IPR036291">
    <property type="entry name" value="NAD(P)-bd_dom_sf"/>
</dbReference>
<keyword evidence="8" id="KW-1185">Reference proteome</keyword>
<dbReference type="PANTHER" id="PTHR10996">
    <property type="entry name" value="2-HYDROXYACID DEHYDROGENASE-RELATED"/>
    <property type="match status" value="1"/>
</dbReference>
<evidence type="ECO:0000256" key="1">
    <source>
        <dbReference type="ARBA" id="ARBA00022857"/>
    </source>
</evidence>
<evidence type="ECO:0000313" key="7">
    <source>
        <dbReference type="EMBL" id="APH74765.1"/>
    </source>
</evidence>
<evidence type="ECO:0000259" key="6">
    <source>
        <dbReference type="Pfam" id="PF02826"/>
    </source>
</evidence>
<dbReference type="InterPro" id="IPR006140">
    <property type="entry name" value="D-isomer_DH_NAD-bd"/>
</dbReference>
<evidence type="ECO:0000313" key="8">
    <source>
        <dbReference type="Proteomes" id="UP000182840"/>
    </source>
</evidence>
<dbReference type="AlphaFoldDB" id="A0A1L3SZP9"/>
<dbReference type="Pfam" id="PF02826">
    <property type="entry name" value="2-Hacid_dh_C"/>
    <property type="match status" value="1"/>
</dbReference>
<gene>
    <name evidence="7" type="ORF">BSQ44_22425</name>
</gene>
<name>A0A1L3SZP9_9HYPH</name>
<dbReference type="InterPro" id="IPR029752">
    <property type="entry name" value="D-isomer_DH_CS1"/>
</dbReference>
<evidence type="ECO:0000256" key="2">
    <source>
        <dbReference type="ARBA" id="ARBA00023002"/>
    </source>
</evidence>
<dbReference type="GO" id="GO:0030267">
    <property type="term" value="F:glyoxylate reductase (NADPH) activity"/>
    <property type="evidence" value="ECO:0007669"/>
    <property type="project" value="TreeGrafter"/>
</dbReference>
<dbReference type="SUPFAM" id="SSF51735">
    <property type="entry name" value="NAD(P)-binding Rossmann-fold domains"/>
    <property type="match status" value="1"/>
</dbReference>
<protein>
    <submittedName>
        <fullName evidence="7">2-hydroxyacid dehydrogenase</fullName>
    </submittedName>
</protein>
<dbReference type="FunFam" id="3.40.50.720:FF:000213">
    <property type="entry name" value="Putative 2-hydroxyacid dehydrogenase"/>
    <property type="match status" value="1"/>
</dbReference>
<dbReference type="KEGG" id="meso:BSQ44_22425"/>
<sequence>MSAGDRSVGELGSNVVLVPGKLHPHAVTRLKGEFDLVTIDRSDSSLVDAVLAAKVRGLAVSTRIDAAFIDAFPALEIIASFGVGYDAVDAGHAAKRGVVVTNTPDVLTEEVADTTIGLLLNTVREFAKAENYLRAGRWVKDGNYPLTEMTLRGRTVGIFGLGRIGRAIARRIEAFGLPVSYHNRNRVDDVPYAYHPSLVELAAAVDTLICVAPGGAATEKAVNAQVLEALGPDGVLINVGRGTTVDEPALAKALKDRTIRAAGLDVFADEPNVPEDLLELDNATLLPHVGSASIHTREAMADLVVDNLISWFSNDKALTPVPETAGITRARR</sequence>
<dbReference type="GO" id="GO:0005829">
    <property type="term" value="C:cytosol"/>
    <property type="evidence" value="ECO:0007669"/>
    <property type="project" value="TreeGrafter"/>
</dbReference>
<comment type="similarity">
    <text evidence="4">Belongs to the D-isomer specific 2-hydroxyacid dehydrogenase family.</text>
</comment>
<dbReference type="SUPFAM" id="SSF52283">
    <property type="entry name" value="Formate/glycerate dehydrogenase catalytic domain-like"/>
    <property type="match status" value="1"/>
</dbReference>
<dbReference type="GO" id="GO:0051287">
    <property type="term" value="F:NAD binding"/>
    <property type="evidence" value="ECO:0007669"/>
    <property type="project" value="InterPro"/>
</dbReference>
<dbReference type="GO" id="GO:0016618">
    <property type="term" value="F:hydroxypyruvate reductase [NAD(P)H] activity"/>
    <property type="evidence" value="ECO:0007669"/>
    <property type="project" value="TreeGrafter"/>
</dbReference>
<dbReference type="Proteomes" id="UP000182840">
    <property type="component" value="Chromosome"/>
</dbReference>